<dbReference type="SUPFAM" id="SSF56003">
    <property type="entry name" value="Molybdenum cofactor-binding domain"/>
    <property type="match status" value="1"/>
</dbReference>
<dbReference type="SMART" id="SM01008">
    <property type="entry name" value="Ald_Xan_dh_C"/>
    <property type="match status" value="1"/>
</dbReference>
<dbReference type="GO" id="GO:0016491">
    <property type="term" value="F:oxidoreductase activity"/>
    <property type="evidence" value="ECO:0007669"/>
    <property type="project" value="UniProtKB-KW"/>
</dbReference>
<evidence type="ECO:0000313" key="4">
    <source>
        <dbReference type="EMBL" id="SKA38935.1"/>
    </source>
</evidence>
<dbReference type="Proteomes" id="UP000190092">
    <property type="component" value="Unassembled WGS sequence"/>
</dbReference>
<reference evidence="5" key="1">
    <citation type="submission" date="2017-02" db="EMBL/GenBank/DDBJ databases">
        <authorList>
            <person name="Varghese N."/>
            <person name="Submissions S."/>
        </authorList>
    </citation>
    <scope>NUCLEOTIDE SEQUENCE [LARGE SCALE GENOMIC DNA]</scope>
    <source>
        <strain evidence="5">ATCC 27094</strain>
    </source>
</reference>
<dbReference type="InterPro" id="IPR046867">
    <property type="entry name" value="AldOxase/xan_DH_MoCoBD2"/>
</dbReference>
<dbReference type="InterPro" id="IPR037165">
    <property type="entry name" value="AldOxase/xan_DH_Mopterin-bd_sf"/>
</dbReference>
<keyword evidence="1" id="KW-0500">Molybdenum</keyword>
<gene>
    <name evidence="4" type="ORF">SAMN02745126_06136</name>
</gene>
<evidence type="ECO:0000259" key="3">
    <source>
        <dbReference type="SMART" id="SM01008"/>
    </source>
</evidence>
<accession>A0A1T4TEL8</accession>
<feature type="domain" description="Aldehyde oxidase/xanthine dehydrogenase a/b hammerhead" evidence="3">
    <location>
        <begin position="20"/>
        <end position="140"/>
    </location>
</feature>
<dbReference type="STRING" id="225324.SAMN02745126_06136"/>
<dbReference type="InterPro" id="IPR016208">
    <property type="entry name" value="Ald_Oxase/xanthine_DH-like"/>
</dbReference>
<dbReference type="InterPro" id="IPR008274">
    <property type="entry name" value="AldOxase/xan_DH_MoCoBD1"/>
</dbReference>
<dbReference type="RefSeq" id="WP_085937862.1">
    <property type="nucleotide sequence ID" value="NZ_FUWJ01000016.1"/>
</dbReference>
<proteinExistence type="predicted"/>
<sequence>MAVFGKAQYIKRVEDDRLLTGTGGFTDNLSRPNQVHVVLVRSPHAHARIVNIDMSAAKKAPGVVAVYTWADMAKDGCGDFSFPAMFPNADGSKPEMTPRRSLAHEAVRHVGEAVAAVVAETREQAVDAVELVEVEYDPLPAVTEIDDALKPGAPLVWQGAPGNLAGFNRFGDQAKADAAFKAAAHVVSLDIMHQRLIVNAMEPRAIMAEWDGDRIVVHIGSQNPSVTRDTLAGVILKMPQEKVRVLVRDIGGGFGMKTGIQPDESVAVWVAKVLKRPARWRAERTEEFQATTAGRDQLHKASLALDKDGRILALRMEAFANIGAYPSRGGVVIPLFVGPKVTTGTYDIPVVDLRLNCVLTNTATIGAYRGAGRPECILNVERLMDTAARQIGMDPAELRRRNFVKPSQMPYTTAMGEKYDTGDFNLFLTKTLEASDWNGFAQRKAEAESRGKLYGRGLASYVEWTSANVMNEMAHYEVKADGTVTIWMGTQGMGQGLQTSFTQLASELLGIDPSKIEIAMGDSDHVGGVGSMGSRSAYIGGSAVLTGSEKLIDKGKDLAADALEASTADITYASGRFTIAGTDRGIGFGELAAKQPDKRIFIENVNTVDGIAWPNGAHVGEVEIDPETGSVELKRYTTVDDVGRPLHRPIVFGQIQGGCAQGIGQALLEENVYDRESGQLLTGSFMDYAMPRADTFPTFNNQLDDSVPAKSNPIGAKGVGESGTVGSTPTVMNAIMDALWPLGVRNLQMPATPRRVWQAIQDVRK</sequence>
<dbReference type="InterPro" id="IPR036856">
    <property type="entry name" value="Ald_Oxase/Xan_DH_a/b_sf"/>
</dbReference>
<evidence type="ECO:0000256" key="2">
    <source>
        <dbReference type="ARBA" id="ARBA00023002"/>
    </source>
</evidence>
<dbReference type="OrthoDB" id="7374166at2"/>
<dbReference type="Pfam" id="PF01315">
    <property type="entry name" value="Ald_Xan_dh_C"/>
    <property type="match status" value="1"/>
</dbReference>
<keyword evidence="2" id="KW-0560">Oxidoreductase</keyword>
<evidence type="ECO:0000313" key="5">
    <source>
        <dbReference type="Proteomes" id="UP000190092"/>
    </source>
</evidence>
<dbReference type="GO" id="GO:0005506">
    <property type="term" value="F:iron ion binding"/>
    <property type="evidence" value="ECO:0007669"/>
    <property type="project" value="InterPro"/>
</dbReference>
<evidence type="ECO:0000256" key="1">
    <source>
        <dbReference type="ARBA" id="ARBA00022505"/>
    </source>
</evidence>
<dbReference type="EMBL" id="FUWJ01000016">
    <property type="protein sequence ID" value="SKA38935.1"/>
    <property type="molecule type" value="Genomic_DNA"/>
</dbReference>
<dbReference type="InterPro" id="IPR000674">
    <property type="entry name" value="Ald_Oxase/Xan_DH_a/b"/>
</dbReference>
<dbReference type="PANTHER" id="PTHR11908:SF132">
    <property type="entry name" value="ALDEHYDE OXIDASE 1-RELATED"/>
    <property type="match status" value="1"/>
</dbReference>
<dbReference type="SUPFAM" id="SSF54665">
    <property type="entry name" value="CO dehydrogenase molybdoprotein N-domain-like"/>
    <property type="match status" value="1"/>
</dbReference>
<dbReference type="Pfam" id="PF02738">
    <property type="entry name" value="MoCoBD_1"/>
    <property type="match status" value="1"/>
</dbReference>
<dbReference type="Pfam" id="PF20256">
    <property type="entry name" value="MoCoBD_2"/>
    <property type="match status" value="1"/>
</dbReference>
<dbReference type="Gene3D" id="3.30.365.10">
    <property type="entry name" value="Aldehyde oxidase/xanthine dehydrogenase, molybdopterin binding domain"/>
    <property type="match status" value="4"/>
</dbReference>
<organism evidence="4 5">
    <name type="scientific">Enhydrobacter aerosaccus</name>
    <dbReference type="NCBI Taxonomy" id="225324"/>
    <lineage>
        <taxon>Bacteria</taxon>
        <taxon>Pseudomonadati</taxon>
        <taxon>Pseudomonadota</taxon>
        <taxon>Alphaproteobacteria</taxon>
        <taxon>Hyphomicrobiales</taxon>
        <taxon>Enhydrobacter</taxon>
    </lineage>
</organism>
<dbReference type="Gene3D" id="3.90.1170.50">
    <property type="entry name" value="Aldehyde oxidase/xanthine dehydrogenase, a/b hammerhead"/>
    <property type="match status" value="1"/>
</dbReference>
<dbReference type="PANTHER" id="PTHR11908">
    <property type="entry name" value="XANTHINE DEHYDROGENASE"/>
    <property type="match status" value="1"/>
</dbReference>
<keyword evidence="5" id="KW-1185">Reference proteome</keyword>
<name>A0A1T4TEL8_9HYPH</name>
<protein>
    <submittedName>
        <fullName evidence="4">Carbon-monoxide dehydrogenase large subunit</fullName>
    </submittedName>
</protein>
<dbReference type="AlphaFoldDB" id="A0A1T4TEL8"/>